<dbReference type="AlphaFoldDB" id="A0AAN7W614"/>
<evidence type="ECO:0008006" key="6">
    <source>
        <dbReference type="Google" id="ProtNLM"/>
    </source>
</evidence>
<dbReference type="Gene3D" id="1.25.40.20">
    <property type="entry name" value="Ankyrin repeat-containing domain"/>
    <property type="match status" value="3"/>
</dbReference>
<evidence type="ECO:0000256" key="3">
    <source>
        <dbReference type="PROSITE-ProRule" id="PRU00023"/>
    </source>
</evidence>
<dbReference type="InterPro" id="IPR036770">
    <property type="entry name" value="Ankyrin_rpt-contain_sf"/>
</dbReference>
<accession>A0AAN7W614</accession>
<reference evidence="4" key="1">
    <citation type="submission" date="2023-08" db="EMBL/GenBank/DDBJ databases">
        <title>Black Yeasts Isolated from many extreme environments.</title>
        <authorList>
            <person name="Coleine C."/>
            <person name="Stajich J.E."/>
            <person name="Selbmann L."/>
        </authorList>
    </citation>
    <scope>NUCLEOTIDE SEQUENCE</scope>
    <source>
        <strain evidence="4">CCFEE 5810</strain>
    </source>
</reference>
<dbReference type="EMBL" id="JAVRQU010000012">
    <property type="protein sequence ID" value="KAK5696832.1"/>
    <property type="molecule type" value="Genomic_DNA"/>
</dbReference>
<dbReference type="PANTHER" id="PTHR24171">
    <property type="entry name" value="ANKYRIN REPEAT DOMAIN-CONTAINING PROTEIN 39-RELATED"/>
    <property type="match status" value="1"/>
</dbReference>
<gene>
    <name evidence="4" type="ORF">LTR97_008136</name>
</gene>
<feature type="repeat" description="ANK" evidence="3">
    <location>
        <begin position="540"/>
        <end position="572"/>
    </location>
</feature>
<dbReference type="SMART" id="SM00248">
    <property type="entry name" value="ANK"/>
    <property type="match status" value="8"/>
</dbReference>
<dbReference type="PRINTS" id="PR01415">
    <property type="entry name" value="ANKYRIN"/>
</dbReference>
<evidence type="ECO:0000313" key="4">
    <source>
        <dbReference type="EMBL" id="KAK5696832.1"/>
    </source>
</evidence>
<dbReference type="Proteomes" id="UP001310594">
    <property type="component" value="Unassembled WGS sequence"/>
</dbReference>
<dbReference type="PROSITE" id="PS50088">
    <property type="entry name" value="ANK_REPEAT"/>
    <property type="match status" value="3"/>
</dbReference>
<sequence length="721" mass="79815">MADPLSVTASVIAIIGSVEATRKGLRKLLALRYVPEVVVALNNDVQDLHLTLREFEFLAAGHDGNVQTKDYLRLNALPHAQRARKSLEKLESLLEYRLKKADGSISKSAWLSIENKVRALQKELRHSRLAITTALSVLNTTTVSRLETRLQELHLATEERHSNATETLISKTQTLERAMIDMVDAQKQSQAHLVSLEDLILTRVSSTESQTSTITSISTDISLPFLVGALFVGYSSVPTLTPPCSTPKCRGSPEGFISMSYYFPRWLVSSVLATAIRFTSHKGPEMTISTLRQRDSTDLIFTAAESGDAVTVRRLITEGNASVIDVASGTGHTPLHLAVIRSHVEVITALLQFGAEPLLENATQETPYDMAWSTVLCFEDTPNSSTFRVEEVKKLFPSTAALEERRTFSRIHQIVLKLIHIDLETELKSKRLDIDIPDSDGRTALHWASGRGDENAVSLLLQYGANPNFADRIGQGPLRSSLKASDPTCMELLIKYGANIMQTDHWEQTCLQAAMYYSDPTGFGMPLIQAGIDINAQDCTKSSALLEAVRMMHHDAVTMLLDNGADVNIRDCNGLTPLLEAVARNDHVAVKLILRTHIVDATARDGRQRNVLHYAAEHADIAMLRLLAVARLEDLDVKSAREDGLSAIDIAEKRFGREVEEASVDEKLAIDEDWIKTFTVLLESVMERARLVIPPFKDEEDQSTEFLTDSPADSLYLDALQ</sequence>
<protein>
    <recommendedName>
        <fullName evidence="6">Fungal N-terminal domain-containing protein</fullName>
    </recommendedName>
</protein>
<dbReference type="SUPFAM" id="SSF48403">
    <property type="entry name" value="Ankyrin repeat"/>
    <property type="match status" value="2"/>
</dbReference>
<organism evidence="4 5">
    <name type="scientific">Elasticomyces elasticus</name>
    <dbReference type="NCBI Taxonomy" id="574655"/>
    <lineage>
        <taxon>Eukaryota</taxon>
        <taxon>Fungi</taxon>
        <taxon>Dikarya</taxon>
        <taxon>Ascomycota</taxon>
        <taxon>Pezizomycotina</taxon>
        <taxon>Dothideomycetes</taxon>
        <taxon>Dothideomycetidae</taxon>
        <taxon>Mycosphaerellales</taxon>
        <taxon>Teratosphaeriaceae</taxon>
        <taxon>Elasticomyces</taxon>
    </lineage>
</organism>
<dbReference type="PROSITE" id="PS50297">
    <property type="entry name" value="ANK_REP_REGION"/>
    <property type="match status" value="3"/>
</dbReference>
<comment type="caution">
    <text evidence="4">The sequence shown here is derived from an EMBL/GenBank/DDBJ whole genome shotgun (WGS) entry which is preliminary data.</text>
</comment>
<keyword evidence="1" id="KW-0677">Repeat</keyword>
<feature type="repeat" description="ANK" evidence="3">
    <location>
        <begin position="330"/>
        <end position="362"/>
    </location>
</feature>
<dbReference type="InterPro" id="IPR002110">
    <property type="entry name" value="Ankyrin_rpt"/>
</dbReference>
<evidence type="ECO:0000256" key="2">
    <source>
        <dbReference type="ARBA" id="ARBA00023043"/>
    </source>
</evidence>
<proteinExistence type="predicted"/>
<dbReference type="Pfam" id="PF12796">
    <property type="entry name" value="Ank_2"/>
    <property type="match status" value="3"/>
</dbReference>
<name>A0AAN7W614_9PEZI</name>
<evidence type="ECO:0000256" key="1">
    <source>
        <dbReference type="ARBA" id="ARBA00022737"/>
    </source>
</evidence>
<feature type="repeat" description="ANK" evidence="3">
    <location>
        <begin position="440"/>
        <end position="472"/>
    </location>
</feature>
<evidence type="ECO:0000313" key="5">
    <source>
        <dbReference type="Proteomes" id="UP001310594"/>
    </source>
</evidence>
<keyword evidence="2 3" id="KW-0040">ANK repeat</keyword>